<dbReference type="Proteomes" id="UP000268229">
    <property type="component" value="Chromosome"/>
</dbReference>
<evidence type="ECO:0000256" key="5">
    <source>
        <dbReference type="ARBA" id="ARBA00022927"/>
    </source>
</evidence>
<comment type="subunit">
    <text evidence="9">Component of the Sec protein translocase complex. Heterotrimer consisting of SecY, SecE and SecG subunits. The heterotrimers can form oligomers, although 1 heterotrimer is thought to be able to translocate proteins. Interacts with the ribosome. Interacts with SecDF, and other proteins may be involved. Interacts with SecA.</text>
</comment>
<feature type="transmembrane region" description="Helical" evidence="9">
    <location>
        <begin position="116"/>
        <end position="141"/>
    </location>
</feature>
<accession>A0A448UDV8</accession>
<evidence type="ECO:0000256" key="2">
    <source>
        <dbReference type="ARBA" id="ARBA00022448"/>
    </source>
</evidence>
<dbReference type="AlphaFoldDB" id="A0A448UDV8"/>
<dbReference type="STRING" id="326522.BWD08_07970"/>
<proteinExistence type="inferred from homology"/>
<comment type="function">
    <text evidence="9">Essential subunit of the Sec protein translocation channel SecYEG. Clamps together the 2 halves of SecY. May contact the channel plug during translocation.</text>
</comment>
<evidence type="ECO:0000256" key="4">
    <source>
        <dbReference type="ARBA" id="ARBA00022692"/>
    </source>
</evidence>
<dbReference type="Pfam" id="PF00584">
    <property type="entry name" value="SecE"/>
    <property type="match status" value="1"/>
</dbReference>
<dbReference type="InterPro" id="IPR005807">
    <property type="entry name" value="SecE_bac"/>
</dbReference>
<evidence type="ECO:0000256" key="8">
    <source>
        <dbReference type="ARBA" id="ARBA00023136"/>
    </source>
</evidence>
<feature type="transmembrane region" description="Helical" evidence="9">
    <location>
        <begin position="66"/>
        <end position="84"/>
    </location>
</feature>
<name>A0A448UDV8_9NEIS</name>
<dbReference type="GO" id="GO:0008320">
    <property type="term" value="F:protein transmembrane transporter activity"/>
    <property type="evidence" value="ECO:0007669"/>
    <property type="project" value="UniProtKB-UniRule"/>
</dbReference>
<keyword evidence="2 9" id="KW-0813">Transport</keyword>
<keyword evidence="8 9" id="KW-0472">Membrane</keyword>
<keyword evidence="6 9" id="KW-1133">Transmembrane helix</keyword>
<comment type="similarity">
    <text evidence="9">Belongs to the SecE/SEC61-gamma family.</text>
</comment>
<evidence type="ECO:0000256" key="7">
    <source>
        <dbReference type="ARBA" id="ARBA00023010"/>
    </source>
</evidence>
<dbReference type="PANTHER" id="PTHR33910:SF1">
    <property type="entry name" value="PROTEIN TRANSLOCASE SUBUNIT SECE"/>
    <property type="match status" value="1"/>
</dbReference>
<comment type="caution">
    <text evidence="9">Lacks conserved residue(s) required for the propagation of feature annotation.</text>
</comment>
<evidence type="ECO:0000256" key="6">
    <source>
        <dbReference type="ARBA" id="ARBA00022989"/>
    </source>
</evidence>
<dbReference type="GO" id="GO:0006605">
    <property type="term" value="P:protein targeting"/>
    <property type="evidence" value="ECO:0007669"/>
    <property type="project" value="UniProtKB-UniRule"/>
</dbReference>
<dbReference type="GO" id="GO:0009306">
    <property type="term" value="P:protein secretion"/>
    <property type="evidence" value="ECO:0007669"/>
    <property type="project" value="UniProtKB-UniRule"/>
</dbReference>
<evidence type="ECO:0000256" key="3">
    <source>
        <dbReference type="ARBA" id="ARBA00022475"/>
    </source>
</evidence>
<feature type="transmembrane region" description="Helical" evidence="9">
    <location>
        <begin position="36"/>
        <end position="54"/>
    </location>
</feature>
<dbReference type="PANTHER" id="PTHR33910">
    <property type="entry name" value="PROTEIN TRANSLOCASE SUBUNIT SECE"/>
    <property type="match status" value="1"/>
</dbReference>
<dbReference type="NCBIfam" id="TIGR00964">
    <property type="entry name" value="secE_bact"/>
    <property type="match status" value="1"/>
</dbReference>
<dbReference type="GO" id="GO:0043952">
    <property type="term" value="P:protein transport by the Sec complex"/>
    <property type="evidence" value="ECO:0007669"/>
    <property type="project" value="UniProtKB-UniRule"/>
</dbReference>
<evidence type="ECO:0000313" key="11">
    <source>
        <dbReference type="Proteomes" id="UP000268229"/>
    </source>
</evidence>
<sequence length="148" mass="17124">MAEKLPQDREGSSQLVKSVNQLVSPKNDTMLQGADFLKLLIVVLLIASSIWAFYTMQDIPVYLRTLFPIVGIILGLLIVFYWCHFGRQLVRYVRDSVTEFKKVVWPPKNDAIRMTIFVVIFVTVLSMFIYTTDSLISWLFFDLLLKRG</sequence>
<gene>
    <name evidence="9 10" type="primary">secE</name>
    <name evidence="10" type="ORF">NCTC12227_01872</name>
</gene>
<dbReference type="HAMAP" id="MF_00422">
    <property type="entry name" value="SecE"/>
    <property type="match status" value="1"/>
</dbReference>
<protein>
    <recommendedName>
        <fullName evidence="9">Protein translocase subunit SecE</fullName>
    </recommendedName>
</protein>
<keyword evidence="5 9" id="KW-0653">Protein transport</keyword>
<dbReference type="EMBL" id="LR134516">
    <property type="protein sequence ID" value="VEJ22099.1"/>
    <property type="molecule type" value="Genomic_DNA"/>
</dbReference>
<dbReference type="InterPro" id="IPR001901">
    <property type="entry name" value="Translocase_SecE/Sec61-g"/>
</dbReference>
<dbReference type="GO" id="GO:0065002">
    <property type="term" value="P:intracellular protein transmembrane transport"/>
    <property type="evidence" value="ECO:0007669"/>
    <property type="project" value="UniProtKB-UniRule"/>
</dbReference>
<keyword evidence="4 9" id="KW-0812">Transmembrane</keyword>
<reference evidence="10 11" key="1">
    <citation type="submission" date="2018-12" db="EMBL/GenBank/DDBJ databases">
        <authorList>
            <consortium name="Pathogen Informatics"/>
        </authorList>
    </citation>
    <scope>NUCLEOTIDE SEQUENCE [LARGE SCALE GENOMIC DNA]</scope>
    <source>
        <strain evidence="10 11">NCTC12227</strain>
    </source>
</reference>
<keyword evidence="7 9" id="KW-0811">Translocation</keyword>
<dbReference type="Gene3D" id="1.20.5.1030">
    <property type="entry name" value="Preprotein translocase secy subunit"/>
    <property type="match status" value="1"/>
</dbReference>
<comment type="subcellular location">
    <subcellularLocation>
        <location evidence="1">Membrane</location>
    </subcellularLocation>
</comment>
<organism evidence="10 11">
    <name type="scientific">Neisseria animaloris</name>
    <dbReference type="NCBI Taxonomy" id="326522"/>
    <lineage>
        <taxon>Bacteria</taxon>
        <taxon>Pseudomonadati</taxon>
        <taxon>Pseudomonadota</taxon>
        <taxon>Betaproteobacteria</taxon>
        <taxon>Neisseriales</taxon>
        <taxon>Neisseriaceae</taxon>
        <taxon>Neisseria</taxon>
    </lineage>
</organism>
<evidence type="ECO:0000256" key="9">
    <source>
        <dbReference type="HAMAP-Rule" id="MF_00422"/>
    </source>
</evidence>
<dbReference type="InterPro" id="IPR038379">
    <property type="entry name" value="SecE_sf"/>
</dbReference>
<evidence type="ECO:0000256" key="1">
    <source>
        <dbReference type="ARBA" id="ARBA00004370"/>
    </source>
</evidence>
<keyword evidence="11" id="KW-1185">Reference proteome</keyword>
<keyword evidence="3 9" id="KW-1003">Cell membrane</keyword>
<dbReference type="RefSeq" id="WP_232012703.1">
    <property type="nucleotide sequence ID" value="NZ_JBGNXI010000003.1"/>
</dbReference>
<dbReference type="KEGG" id="nani:NCTC12227_01872"/>
<evidence type="ECO:0000313" key="10">
    <source>
        <dbReference type="EMBL" id="VEJ22099.1"/>
    </source>
</evidence>
<dbReference type="GO" id="GO:0005886">
    <property type="term" value="C:plasma membrane"/>
    <property type="evidence" value="ECO:0007669"/>
    <property type="project" value="UniProtKB-UniRule"/>
</dbReference>